<comment type="caution">
    <text evidence="3">The sequence shown here is derived from an EMBL/GenBank/DDBJ whole genome shotgun (WGS) entry which is preliminary data.</text>
</comment>
<evidence type="ECO:0000259" key="1">
    <source>
        <dbReference type="Pfam" id="PF01796"/>
    </source>
</evidence>
<reference evidence="3" key="1">
    <citation type="journal article" date="2020" name="mSystems">
        <title>Genome- and Community-Level Interaction Insights into Carbon Utilization and Element Cycling Functions of Hydrothermarchaeota in Hydrothermal Sediment.</title>
        <authorList>
            <person name="Zhou Z."/>
            <person name="Liu Y."/>
            <person name="Xu W."/>
            <person name="Pan J."/>
            <person name="Luo Z.H."/>
            <person name="Li M."/>
        </authorList>
    </citation>
    <scope>NUCLEOTIDE SEQUENCE [LARGE SCALE GENOMIC DNA]</scope>
    <source>
        <strain evidence="3">SpSt-697</strain>
    </source>
</reference>
<dbReference type="InterPro" id="IPR022002">
    <property type="entry name" value="ChsH2_Znr"/>
</dbReference>
<sequence length="164" mass="19003">MKNFFATPLSEEDFKKKNFCFETWIGNCFYAWDCGVAIGKYLEGLKKGKIIGVKCPKCERIMVPPRIFCEWCFVLIEDFVELKDTGRINTFSISYISWDVKKLEKPQIPAVIEIDGASPGYGILHLISEVDPKEVKIGMRVKAVWKDEKEREGKITDIKYFKPY</sequence>
<dbReference type="Pfam" id="PF12172">
    <property type="entry name" value="zf-ChsH2"/>
    <property type="match status" value="1"/>
</dbReference>
<dbReference type="Gene3D" id="2.40.50.140">
    <property type="entry name" value="Nucleic acid-binding proteins"/>
    <property type="match status" value="1"/>
</dbReference>
<gene>
    <name evidence="3" type="ORF">ENU74_05165</name>
</gene>
<dbReference type="InterPro" id="IPR052513">
    <property type="entry name" value="Thioester_dehydratase-like"/>
</dbReference>
<proteinExistence type="predicted"/>
<name>A0A7V4E3D3_UNCW3</name>
<dbReference type="EMBL" id="DTDR01000125">
    <property type="protein sequence ID" value="HGK63959.1"/>
    <property type="molecule type" value="Genomic_DNA"/>
</dbReference>
<dbReference type="InterPro" id="IPR012340">
    <property type="entry name" value="NA-bd_OB-fold"/>
</dbReference>
<evidence type="ECO:0000313" key="3">
    <source>
        <dbReference type="EMBL" id="HGK63959.1"/>
    </source>
</evidence>
<organism evidence="3">
    <name type="scientific">candidate division WOR-3 bacterium</name>
    <dbReference type="NCBI Taxonomy" id="2052148"/>
    <lineage>
        <taxon>Bacteria</taxon>
        <taxon>Bacteria division WOR-3</taxon>
    </lineage>
</organism>
<dbReference type="InterPro" id="IPR002878">
    <property type="entry name" value="ChsH2_C"/>
</dbReference>
<dbReference type="Gene3D" id="6.10.30.10">
    <property type="match status" value="1"/>
</dbReference>
<dbReference type="AlphaFoldDB" id="A0A7V4E3D3"/>
<protein>
    <submittedName>
        <fullName evidence="3">Zn-ribbon domain-containing OB-fold protein</fullName>
    </submittedName>
</protein>
<feature type="domain" description="ChsH2 rubredoxin-like zinc ribbon" evidence="2">
    <location>
        <begin position="43"/>
        <end position="73"/>
    </location>
</feature>
<dbReference type="Pfam" id="PF01796">
    <property type="entry name" value="OB_ChsH2_C"/>
    <property type="match status" value="1"/>
</dbReference>
<dbReference type="PANTHER" id="PTHR34075">
    <property type="entry name" value="BLR3430 PROTEIN"/>
    <property type="match status" value="1"/>
</dbReference>
<evidence type="ECO:0000259" key="2">
    <source>
        <dbReference type="Pfam" id="PF12172"/>
    </source>
</evidence>
<accession>A0A7V4E3D3</accession>
<dbReference type="SUPFAM" id="SSF50249">
    <property type="entry name" value="Nucleic acid-binding proteins"/>
    <property type="match status" value="1"/>
</dbReference>
<feature type="domain" description="ChsH2 C-terminal OB-fold" evidence="1">
    <location>
        <begin position="80"/>
        <end position="146"/>
    </location>
</feature>
<dbReference type="PANTHER" id="PTHR34075:SF4">
    <property type="entry name" value="DUF35 DOMAIN-CONTAINING PROTEIN"/>
    <property type="match status" value="1"/>
</dbReference>